<evidence type="ECO:0000313" key="14">
    <source>
        <dbReference type="RefSeq" id="XP_023380806.1"/>
    </source>
</evidence>
<keyword evidence="7 11" id="KW-0255">Endonuclease</keyword>
<dbReference type="GO" id="GO:0003676">
    <property type="term" value="F:nucleic acid binding"/>
    <property type="evidence" value="ECO:0007669"/>
    <property type="project" value="InterPro"/>
</dbReference>
<keyword evidence="10" id="KW-0539">Nucleus</keyword>
<dbReference type="OrthoDB" id="8573660at2759"/>
<dbReference type="Gene3D" id="3.10.130.10">
    <property type="entry name" value="Ribonuclease A-like domain"/>
    <property type="match status" value="1"/>
</dbReference>
<evidence type="ECO:0000256" key="1">
    <source>
        <dbReference type="ARBA" id="ARBA00004604"/>
    </source>
</evidence>
<evidence type="ECO:0000256" key="6">
    <source>
        <dbReference type="ARBA" id="ARBA00022729"/>
    </source>
</evidence>
<dbReference type="RefSeq" id="XP_023380806.1">
    <property type="nucleotide sequence ID" value="XM_023525038.1"/>
</dbReference>
<feature type="chain" id="PRO_5028504402" evidence="11">
    <location>
        <begin position="25"/>
        <end position="176"/>
    </location>
</feature>
<evidence type="ECO:0000256" key="8">
    <source>
        <dbReference type="ARBA" id="ARBA00022801"/>
    </source>
</evidence>
<dbReference type="GeneID" id="105306188"/>
<dbReference type="GO" id="GO:0005730">
    <property type="term" value="C:nucleolus"/>
    <property type="evidence" value="ECO:0007669"/>
    <property type="project" value="UniProtKB-SubCell"/>
</dbReference>
<evidence type="ECO:0000256" key="2">
    <source>
        <dbReference type="ARBA" id="ARBA00004613"/>
    </source>
</evidence>
<evidence type="ECO:0000256" key="7">
    <source>
        <dbReference type="ARBA" id="ARBA00022759"/>
    </source>
</evidence>
<dbReference type="GO" id="GO:0019731">
    <property type="term" value="P:antibacterial humoral response"/>
    <property type="evidence" value="ECO:0007669"/>
    <property type="project" value="TreeGrafter"/>
</dbReference>
<evidence type="ECO:0000313" key="13">
    <source>
        <dbReference type="Proteomes" id="UP000515202"/>
    </source>
</evidence>
<dbReference type="InterPro" id="IPR023412">
    <property type="entry name" value="RNaseA_domain"/>
</dbReference>
<dbReference type="GO" id="GO:0004540">
    <property type="term" value="F:RNA nuclease activity"/>
    <property type="evidence" value="ECO:0007669"/>
    <property type="project" value="TreeGrafter"/>
</dbReference>
<name>A0A6P6C081_PTEVA</name>
<dbReference type="GO" id="GO:0050830">
    <property type="term" value="P:defense response to Gram-positive bacterium"/>
    <property type="evidence" value="ECO:0007669"/>
    <property type="project" value="TreeGrafter"/>
</dbReference>
<evidence type="ECO:0000256" key="11">
    <source>
        <dbReference type="RuleBase" id="RU000651"/>
    </source>
</evidence>
<dbReference type="GO" id="GO:0004519">
    <property type="term" value="F:endonuclease activity"/>
    <property type="evidence" value="ECO:0007669"/>
    <property type="project" value="UniProtKB-KW"/>
</dbReference>
<dbReference type="SUPFAM" id="SSF54076">
    <property type="entry name" value="RNase A-like"/>
    <property type="match status" value="1"/>
</dbReference>
<evidence type="ECO:0000256" key="5">
    <source>
        <dbReference type="ARBA" id="ARBA00022722"/>
    </source>
</evidence>
<dbReference type="GO" id="GO:0016787">
    <property type="term" value="F:hydrolase activity"/>
    <property type="evidence" value="ECO:0007669"/>
    <property type="project" value="UniProtKB-KW"/>
</dbReference>
<reference evidence="14" key="1">
    <citation type="submission" date="2025-08" db="UniProtKB">
        <authorList>
            <consortium name="RefSeq"/>
        </authorList>
    </citation>
    <scope>IDENTIFICATION</scope>
    <source>
        <tissue evidence="14">Kidney</tissue>
    </source>
</reference>
<dbReference type="InterPro" id="IPR036816">
    <property type="entry name" value="RNaseA-like_dom_sf"/>
</dbReference>
<feature type="domain" description="Ribonuclease A-domain" evidence="12">
    <location>
        <begin position="26"/>
        <end position="113"/>
    </location>
</feature>
<comment type="similarity">
    <text evidence="3 11">Belongs to the pancreatic ribonuclease family.</text>
</comment>
<comment type="subcellular location">
    <subcellularLocation>
        <location evidence="1">Nucleus</location>
        <location evidence="1">Nucleolus</location>
    </subcellularLocation>
    <subcellularLocation>
        <location evidence="2">Secreted</location>
    </subcellularLocation>
</comment>
<evidence type="ECO:0000256" key="10">
    <source>
        <dbReference type="ARBA" id="ARBA00023242"/>
    </source>
</evidence>
<evidence type="ECO:0000259" key="12">
    <source>
        <dbReference type="SMART" id="SM00092"/>
    </source>
</evidence>
<keyword evidence="5 11" id="KW-0540">Nuclease</keyword>
<keyword evidence="8 11" id="KW-0378">Hydrolase</keyword>
<dbReference type="GO" id="GO:0005615">
    <property type="term" value="C:extracellular space"/>
    <property type="evidence" value="ECO:0007669"/>
    <property type="project" value="TreeGrafter"/>
</dbReference>
<dbReference type="Proteomes" id="UP000515202">
    <property type="component" value="Unplaced"/>
</dbReference>
<dbReference type="KEGG" id="pvp:105306188"/>
<dbReference type="InterPro" id="IPR001427">
    <property type="entry name" value="RNaseA"/>
</dbReference>
<dbReference type="Pfam" id="PF00074">
    <property type="entry name" value="RnaseA"/>
    <property type="match status" value="1"/>
</dbReference>
<organism evidence="13 14">
    <name type="scientific">Pteropus vampyrus</name>
    <name type="common">Large flying fox</name>
    <dbReference type="NCBI Taxonomy" id="132908"/>
    <lineage>
        <taxon>Eukaryota</taxon>
        <taxon>Metazoa</taxon>
        <taxon>Chordata</taxon>
        <taxon>Craniata</taxon>
        <taxon>Vertebrata</taxon>
        <taxon>Euteleostomi</taxon>
        <taxon>Mammalia</taxon>
        <taxon>Eutheria</taxon>
        <taxon>Laurasiatheria</taxon>
        <taxon>Chiroptera</taxon>
        <taxon>Yinpterochiroptera</taxon>
        <taxon>Pteropodoidea</taxon>
        <taxon>Pteropodidae</taxon>
        <taxon>Pteropodinae</taxon>
        <taxon>Pteropus</taxon>
    </lineage>
</organism>
<keyword evidence="6 11" id="KW-0732">Signal</keyword>
<dbReference type="AlphaFoldDB" id="A0A6P6C081"/>
<accession>A0A6P6C081</accession>
<evidence type="ECO:0000256" key="4">
    <source>
        <dbReference type="ARBA" id="ARBA00022525"/>
    </source>
</evidence>
<sequence length="176" mass="19981">MMMGLGPLLLVFMMGLDLTLPTLAQNNHRYKQFLTQHYDARPSGRDKKYCESMMMRRGLTTPCKDRNTFIHSTINKIKAVCEDKNGTPYNGAFRKTQMFWAHLAHSLPVPEIILFSKEPLFTFLENDIRNKMRMLDVFIATAVTLLLGFSLLSESSINSVAEYASPQYATSASGLF</sequence>
<evidence type="ECO:0000256" key="9">
    <source>
        <dbReference type="ARBA" id="ARBA00023157"/>
    </source>
</evidence>
<dbReference type="PANTHER" id="PTHR11437">
    <property type="entry name" value="RIBONUCLEASE"/>
    <property type="match status" value="1"/>
</dbReference>
<dbReference type="SMART" id="SM00092">
    <property type="entry name" value="RNAse_Pc"/>
    <property type="match status" value="1"/>
</dbReference>
<dbReference type="GO" id="GO:0001525">
    <property type="term" value="P:angiogenesis"/>
    <property type="evidence" value="ECO:0007669"/>
    <property type="project" value="TreeGrafter"/>
</dbReference>
<keyword evidence="9" id="KW-1015">Disulfide bond</keyword>
<dbReference type="PROSITE" id="PS00127">
    <property type="entry name" value="RNASE_PANCREATIC"/>
    <property type="match status" value="1"/>
</dbReference>
<feature type="signal peptide" evidence="11">
    <location>
        <begin position="1"/>
        <end position="24"/>
    </location>
</feature>
<dbReference type="InterPro" id="IPR023411">
    <property type="entry name" value="RNaseA_AS"/>
</dbReference>
<keyword evidence="13" id="KW-1185">Reference proteome</keyword>
<dbReference type="PANTHER" id="PTHR11437:SF60">
    <property type="entry name" value="ANGIOGENIN"/>
    <property type="match status" value="1"/>
</dbReference>
<keyword evidence="4" id="KW-0964">Secreted</keyword>
<dbReference type="GO" id="GO:0061844">
    <property type="term" value="P:antimicrobial humoral immune response mediated by antimicrobial peptide"/>
    <property type="evidence" value="ECO:0007669"/>
    <property type="project" value="TreeGrafter"/>
</dbReference>
<protein>
    <submittedName>
        <fullName evidence="14">Angiogenin-like</fullName>
    </submittedName>
</protein>
<proteinExistence type="inferred from homology"/>
<dbReference type="GO" id="GO:0045087">
    <property type="term" value="P:innate immune response"/>
    <property type="evidence" value="ECO:0007669"/>
    <property type="project" value="TreeGrafter"/>
</dbReference>
<evidence type="ECO:0000256" key="3">
    <source>
        <dbReference type="ARBA" id="ARBA00005600"/>
    </source>
</evidence>
<gene>
    <name evidence="14" type="primary">LOC105306188</name>
</gene>